<evidence type="ECO:0008006" key="3">
    <source>
        <dbReference type="Google" id="ProtNLM"/>
    </source>
</evidence>
<organism evidence="1 2">
    <name type="scientific">Necator americanus</name>
    <name type="common">Human hookworm</name>
    <dbReference type="NCBI Taxonomy" id="51031"/>
    <lineage>
        <taxon>Eukaryota</taxon>
        <taxon>Metazoa</taxon>
        <taxon>Ecdysozoa</taxon>
        <taxon>Nematoda</taxon>
        <taxon>Chromadorea</taxon>
        <taxon>Rhabditida</taxon>
        <taxon>Rhabditina</taxon>
        <taxon>Rhabditomorpha</taxon>
        <taxon>Strongyloidea</taxon>
        <taxon>Ancylostomatidae</taxon>
        <taxon>Bunostominae</taxon>
        <taxon>Necator</taxon>
    </lineage>
</organism>
<dbReference type="PANTHER" id="PTHR47331:SF1">
    <property type="entry name" value="GAG-LIKE PROTEIN"/>
    <property type="match status" value="1"/>
</dbReference>
<gene>
    <name evidence="1" type="primary">Necator_chrX.g22946</name>
    <name evidence="1" type="ORF">RB195_022783</name>
</gene>
<evidence type="ECO:0000313" key="1">
    <source>
        <dbReference type="EMBL" id="KAK6761823.1"/>
    </source>
</evidence>
<proteinExistence type="predicted"/>
<name>A0ABR1EH83_NECAM</name>
<dbReference type="EMBL" id="JAVFWL010000006">
    <property type="protein sequence ID" value="KAK6761823.1"/>
    <property type="molecule type" value="Genomic_DNA"/>
</dbReference>
<reference evidence="1 2" key="1">
    <citation type="submission" date="2023-08" db="EMBL/GenBank/DDBJ databases">
        <title>A Necator americanus chromosomal reference genome.</title>
        <authorList>
            <person name="Ilik V."/>
            <person name="Petrzelkova K.J."/>
            <person name="Pardy F."/>
            <person name="Fuh T."/>
            <person name="Niatou-Singa F.S."/>
            <person name="Gouil Q."/>
            <person name="Baker L."/>
            <person name="Ritchie M.E."/>
            <person name="Jex A.R."/>
            <person name="Gazzola D."/>
            <person name="Li H."/>
            <person name="Toshio Fujiwara R."/>
            <person name="Zhan B."/>
            <person name="Aroian R.V."/>
            <person name="Pafco B."/>
            <person name="Schwarz E.M."/>
        </authorList>
    </citation>
    <scope>NUCLEOTIDE SEQUENCE [LARGE SCALE GENOMIC DNA]</scope>
    <source>
        <strain evidence="1 2">Aroian</strain>
        <tissue evidence="1">Whole animal</tissue>
    </source>
</reference>
<dbReference type="PANTHER" id="PTHR47331">
    <property type="entry name" value="PHD-TYPE DOMAIN-CONTAINING PROTEIN"/>
    <property type="match status" value="1"/>
</dbReference>
<sequence>MTVYTVNTSSNNDPLQSWEDFCTLETNGVEQFEGPLPKERQITDATVLKTFGQTIERKQDGYCVRLPWEKEFVQFPDNKELAVRQLQFFMARMKSNPTATAIAAMVQQMHESQSALPTKKLTKTRNLMMEMLYTTLPGPSSCYNPHKSTIKLRIVFDASAHLNNLPSLNEVLHRGPVVLPKLCDILRVIIGNIAITSDVERAFH</sequence>
<dbReference type="Proteomes" id="UP001303046">
    <property type="component" value="Unassembled WGS sequence"/>
</dbReference>
<protein>
    <recommendedName>
        <fullName evidence="3">Peptidase aspartic putative domain-containing protein</fullName>
    </recommendedName>
</protein>
<keyword evidence="2" id="KW-1185">Reference proteome</keyword>
<accession>A0ABR1EH83</accession>
<comment type="caution">
    <text evidence="1">The sequence shown here is derived from an EMBL/GenBank/DDBJ whole genome shotgun (WGS) entry which is preliminary data.</text>
</comment>
<evidence type="ECO:0000313" key="2">
    <source>
        <dbReference type="Proteomes" id="UP001303046"/>
    </source>
</evidence>